<keyword evidence="4" id="KW-0964">Secreted</keyword>
<dbReference type="Gene3D" id="1.20.1250.10">
    <property type="match status" value="1"/>
</dbReference>
<evidence type="ECO:0000313" key="5">
    <source>
        <dbReference type="Proteomes" id="UP001318040"/>
    </source>
</evidence>
<keyword evidence="3" id="KW-0202">Cytokine</keyword>
<evidence type="ECO:0000256" key="3">
    <source>
        <dbReference type="ARBA" id="ARBA00022514"/>
    </source>
</evidence>
<dbReference type="GO" id="GO:0005125">
    <property type="term" value="F:cytokine activity"/>
    <property type="evidence" value="ECO:0007669"/>
    <property type="project" value="UniProtKB-KW"/>
</dbReference>
<dbReference type="KEGG" id="pmrn:116938892"/>
<dbReference type="Proteomes" id="UP001318040">
    <property type="component" value="Chromosome 4"/>
</dbReference>
<comment type="similarity">
    <text evidence="2">Belongs to the IL-6 superfamily.</text>
</comment>
<dbReference type="AlphaFoldDB" id="A0AAJ7WM45"/>
<dbReference type="SUPFAM" id="SSF47266">
    <property type="entry name" value="4-helical cytokines"/>
    <property type="match status" value="1"/>
</dbReference>
<reference evidence="6" key="1">
    <citation type="submission" date="2025-08" db="UniProtKB">
        <authorList>
            <consortium name="RefSeq"/>
        </authorList>
    </citation>
    <scope>IDENTIFICATION</scope>
    <source>
        <tissue evidence="6">Sperm</tissue>
    </source>
</reference>
<dbReference type="PANTHER" id="PTHR21353:SF8">
    <property type="entry name" value="CARDIOTROPHIN-2"/>
    <property type="match status" value="1"/>
</dbReference>
<dbReference type="CTD" id="23529"/>
<sequence>MTEKKHPKLRATGIFSGFGSSGGIGGDYLRSQGSANATLPELLSAGYIHSVYLYRESQELYTAYISVQGAPFSDPAFSAPELQLSGLPTAVISYSVWRALSPAQRLGELALAYRALCEFLLLASDDQTGLGRAELGARLATMRSQLLALTMSARAALALLRSGTEGRAQLAGELQGLAASDPLSGAAASAGDWSRKVRGFVVARDLCAWLARSVRDFYLLKTQLP</sequence>
<accession>A0AAJ7WM45</accession>
<dbReference type="Pfam" id="PF06875">
    <property type="entry name" value="PRF"/>
    <property type="match status" value="1"/>
</dbReference>
<protein>
    <submittedName>
        <fullName evidence="6">Cardiotrophin-2-like</fullName>
    </submittedName>
</protein>
<dbReference type="InterPro" id="IPR009079">
    <property type="entry name" value="4_helix_cytokine-like_core"/>
</dbReference>
<dbReference type="GO" id="GO:0005615">
    <property type="term" value="C:extracellular space"/>
    <property type="evidence" value="ECO:0007669"/>
    <property type="project" value="UniProtKB-KW"/>
</dbReference>
<gene>
    <name evidence="6" type="primary">LOC116938892</name>
</gene>
<evidence type="ECO:0000256" key="2">
    <source>
        <dbReference type="ARBA" id="ARBA00007432"/>
    </source>
</evidence>
<comment type="subcellular location">
    <subcellularLocation>
        <location evidence="1">Secreted</location>
    </subcellularLocation>
</comment>
<keyword evidence="5" id="KW-1185">Reference proteome</keyword>
<proteinExistence type="inferred from homology"/>
<organism evidence="5 6">
    <name type="scientific">Petromyzon marinus</name>
    <name type="common">Sea lamprey</name>
    <dbReference type="NCBI Taxonomy" id="7757"/>
    <lineage>
        <taxon>Eukaryota</taxon>
        <taxon>Metazoa</taxon>
        <taxon>Chordata</taxon>
        <taxon>Craniata</taxon>
        <taxon>Vertebrata</taxon>
        <taxon>Cyclostomata</taxon>
        <taxon>Hyperoartia</taxon>
        <taxon>Petromyzontiformes</taxon>
        <taxon>Petromyzontidae</taxon>
        <taxon>Petromyzon</taxon>
    </lineage>
</organism>
<evidence type="ECO:0000313" key="6">
    <source>
        <dbReference type="RefSeq" id="XP_032802522.1"/>
    </source>
</evidence>
<dbReference type="RefSeq" id="XP_032802522.1">
    <property type="nucleotide sequence ID" value="XM_032946631.1"/>
</dbReference>
<evidence type="ECO:0000256" key="1">
    <source>
        <dbReference type="ARBA" id="ARBA00004613"/>
    </source>
</evidence>
<evidence type="ECO:0000256" key="4">
    <source>
        <dbReference type="ARBA" id="ARBA00022525"/>
    </source>
</evidence>
<dbReference type="GeneID" id="116938892"/>
<dbReference type="GO" id="GO:0007166">
    <property type="term" value="P:cell surface receptor signaling pathway"/>
    <property type="evidence" value="ECO:0007669"/>
    <property type="project" value="TreeGrafter"/>
</dbReference>
<dbReference type="PANTHER" id="PTHR21353">
    <property type="match status" value="1"/>
</dbReference>
<name>A0AAJ7WM45_PETMA</name>
<dbReference type="InterPro" id="IPR010681">
    <property type="entry name" value="PRF/CT"/>
</dbReference>